<dbReference type="InterPro" id="IPR001160">
    <property type="entry name" value="Peptidase_M20C"/>
</dbReference>
<proteinExistence type="predicted"/>
<dbReference type="PRINTS" id="PR00934">
    <property type="entry name" value="XHISDIPTASE"/>
</dbReference>
<sequence>MSVLGELQPNKVFQYFEEICAIPHGSRNLQQISDYLVDFAKVHGLKYRQDEDLNVIIWKDGSKGYEDSDPVILQGHMDMVAVKESDCDKDMEKEGLDLEIDGDYILAKGTSLGGDDGIAVAYTLAVLDDEEMAHPPIEAIFTVNEEIGMLGAATIDVSDLKGRLFMNMDSEDEGVFTVSCAGGASVICKIPYETETVNASVIEIKMDGFTGGHSGVEIIKGRMNANCAMARVLLSLFNEVEMQLVSINGGEKDNAIAKFSEASVAVLPEEVEEAKQIIENTFAQIKEEYKVTDPGARLTVNVKETADVETFTEDTTFAVVTAMVHMPNGVQRMNPEIEGLVQTSLNMGILTTKDSEVQMTFAVRSSSETEKQYLIAQLTSLSETLGGEIEIVGPYPGWEYKADSRLREVMVEAYKDLYNGEEPVVEGIHAGLECGIFASKLPGLDAVSFGPQMEHIHTTNEVLSISSTERTWKLVVKTLAALK</sequence>
<gene>
    <name evidence="2" type="ORF">AAAU51_06070</name>
</gene>
<dbReference type="Gene3D" id="3.40.630.10">
    <property type="entry name" value="Zn peptidases"/>
    <property type="match status" value="2"/>
</dbReference>
<reference evidence="2 3" key="1">
    <citation type="submission" date="2024-04" db="EMBL/GenBank/DDBJ databases">
        <title>Human intestinal bacterial collection.</title>
        <authorList>
            <person name="Pauvert C."/>
            <person name="Hitch T.C.A."/>
            <person name="Clavel T."/>
        </authorList>
    </citation>
    <scope>NUCLEOTIDE SEQUENCE [LARGE SCALE GENOMIC DNA]</scope>
    <source>
        <strain evidence="2 3">CLA-AA-H249</strain>
    </source>
</reference>
<dbReference type="PANTHER" id="PTHR43501">
    <property type="entry name" value="CYTOSOL NON-SPECIFIC DIPEPTIDASE"/>
    <property type="match status" value="1"/>
</dbReference>
<dbReference type="RefSeq" id="WP_349110682.1">
    <property type="nucleotide sequence ID" value="NZ_JBBNIN010000006.1"/>
</dbReference>
<protein>
    <submittedName>
        <fullName evidence="2">Aminoacyl-histidine dipeptidase</fullName>
    </submittedName>
</protein>
<dbReference type="PIRSF" id="PIRSF016599">
    <property type="entry name" value="Xaa-His_dipept"/>
    <property type="match status" value="1"/>
</dbReference>
<dbReference type="InterPro" id="IPR011650">
    <property type="entry name" value="Peptidase_M20_dimer"/>
</dbReference>
<keyword evidence="3" id="KW-1185">Reference proteome</keyword>
<dbReference type="EMBL" id="JBBNIN010000006">
    <property type="protein sequence ID" value="MEQ2710736.1"/>
    <property type="molecule type" value="Genomic_DNA"/>
</dbReference>
<organism evidence="2 3">
    <name type="scientific">Anaerostipes amylophilus</name>
    <dbReference type="NCBI Taxonomy" id="2981779"/>
    <lineage>
        <taxon>Bacteria</taxon>
        <taxon>Bacillati</taxon>
        <taxon>Bacillota</taxon>
        <taxon>Clostridia</taxon>
        <taxon>Lachnospirales</taxon>
        <taxon>Lachnospiraceae</taxon>
        <taxon>Anaerostipes</taxon>
    </lineage>
</organism>
<feature type="domain" description="Peptidase M20 dimerisation" evidence="1">
    <location>
        <begin position="208"/>
        <end position="291"/>
    </location>
</feature>
<dbReference type="SUPFAM" id="SSF53187">
    <property type="entry name" value="Zn-dependent exopeptidases"/>
    <property type="match status" value="1"/>
</dbReference>
<dbReference type="InterPro" id="IPR002933">
    <property type="entry name" value="Peptidase_M20"/>
</dbReference>
<name>A0ABV1IW19_9FIRM</name>
<dbReference type="PANTHER" id="PTHR43501:SF1">
    <property type="entry name" value="CYTOSOL NON-SPECIFIC DIPEPTIDASE"/>
    <property type="match status" value="1"/>
</dbReference>
<dbReference type="Pfam" id="PF01546">
    <property type="entry name" value="Peptidase_M20"/>
    <property type="match status" value="1"/>
</dbReference>
<evidence type="ECO:0000259" key="1">
    <source>
        <dbReference type="Pfam" id="PF07687"/>
    </source>
</evidence>
<accession>A0ABV1IW19</accession>
<dbReference type="CDD" id="cd03890">
    <property type="entry name" value="M20_pepD"/>
    <property type="match status" value="1"/>
</dbReference>
<dbReference type="Pfam" id="PF07687">
    <property type="entry name" value="M20_dimer"/>
    <property type="match status" value="1"/>
</dbReference>
<evidence type="ECO:0000313" key="3">
    <source>
        <dbReference type="Proteomes" id="UP001482154"/>
    </source>
</evidence>
<dbReference type="NCBIfam" id="TIGR01893">
    <property type="entry name" value="aa-his-dipept"/>
    <property type="match status" value="1"/>
</dbReference>
<comment type="caution">
    <text evidence="2">The sequence shown here is derived from an EMBL/GenBank/DDBJ whole genome shotgun (WGS) entry which is preliminary data.</text>
</comment>
<dbReference type="Proteomes" id="UP001482154">
    <property type="component" value="Unassembled WGS sequence"/>
</dbReference>
<evidence type="ECO:0000313" key="2">
    <source>
        <dbReference type="EMBL" id="MEQ2710736.1"/>
    </source>
</evidence>